<dbReference type="PANTHER" id="PTHR48048:SF30">
    <property type="entry name" value="GLYCOSYLTRANSFERASE"/>
    <property type="match status" value="1"/>
</dbReference>
<evidence type="ECO:0000256" key="4">
    <source>
        <dbReference type="RuleBase" id="RU003718"/>
    </source>
</evidence>
<dbReference type="EMBL" id="JAINDJ010000007">
    <property type="protein sequence ID" value="KAG9441566.1"/>
    <property type="molecule type" value="Genomic_DNA"/>
</dbReference>
<evidence type="ECO:0000313" key="6">
    <source>
        <dbReference type="EMBL" id="KAG9441566.1"/>
    </source>
</evidence>
<dbReference type="PANTHER" id="PTHR48048">
    <property type="entry name" value="GLYCOSYLTRANSFERASE"/>
    <property type="match status" value="1"/>
</dbReference>
<evidence type="ECO:0000256" key="3">
    <source>
        <dbReference type="ARBA" id="ARBA00022679"/>
    </source>
</evidence>
<sequence>MAEETGKKSCLVFYPSPGMGHLVSMVELAKRLLPYSFDLAVVVAEPPYNTGDTASYIRSVAGTHPSITFHRLLPPVTLPLDASPSTNHEALTFRFIHLNNPLLHRALRDISARNVPVSALVLDFFCYTSMECAARLGIPPFVYFTSNATCLAMSLNLPTFHRNTTSSLKDMFDTVLDMIPGVPPLPASHMPEPLQDREDEAYGEALKMSVGIAKCRGILVNTFEGLEPRALRALSEGACIPDGPTPRIYPIGPVIAADNRDGEWESLSWLDTQPGKSVVFLCFGSLGLFSAEQLKEIAIGLERSEQRFLWVVRSPPSPNDKTLGRLSVPPEPDLEALLSKGFLERTRNRGKVIKSWAPQPAVLNHESVGGFVTHCGWNSILEAVCAGVPMVAWPLYAEQKMNKVFLTEEAKLAIAVREEENGLVTAAEVEKRVRELMESEEGKGLRERTLVARDAAVAAVGEGGRSEAKVTEFAESLKEFSDLR</sequence>
<comment type="caution">
    <text evidence="6">The sequence shown here is derived from an EMBL/GenBank/DDBJ whole genome shotgun (WGS) entry which is preliminary data.</text>
</comment>
<dbReference type="GO" id="GO:0035251">
    <property type="term" value="F:UDP-glucosyltransferase activity"/>
    <property type="evidence" value="ECO:0007669"/>
    <property type="project" value="InterPro"/>
</dbReference>
<name>A0AAV7E0Z0_ARIFI</name>
<keyword evidence="7" id="KW-1185">Reference proteome</keyword>
<keyword evidence="2 4" id="KW-0328">Glycosyltransferase</keyword>
<organism evidence="6 7">
    <name type="scientific">Aristolochia fimbriata</name>
    <name type="common">White veined hardy Dutchman's pipe vine</name>
    <dbReference type="NCBI Taxonomy" id="158543"/>
    <lineage>
        <taxon>Eukaryota</taxon>
        <taxon>Viridiplantae</taxon>
        <taxon>Streptophyta</taxon>
        <taxon>Embryophyta</taxon>
        <taxon>Tracheophyta</taxon>
        <taxon>Spermatophyta</taxon>
        <taxon>Magnoliopsida</taxon>
        <taxon>Magnoliidae</taxon>
        <taxon>Piperales</taxon>
        <taxon>Aristolochiaceae</taxon>
        <taxon>Aristolochia</taxon>
    </lineage>
</organism>
<proteinExistence type="inferred from homology"/>
<keyword evidence="3 4" id="KW-0808">Transferase</keyword>
<accession>A0AAV7E0Z0</accession>
<dbReference type="Pfam" id="PF00201">
    <property type="entry name" value="UDPGT"/>
    <property type="match status" value="1"/>
</dbReference>
<dbReference type="SUPFAM" id="SSF53756">
    <property type="entry name" value="UDP-Glycosyltransferase/glycogen phosphorylase"/>
    <property type="match status" value="1"/>
</dbReference>
<dbReference type="AlphaFoldDB" id="A0AAV7E0Z0"/>
<dbReference type="CDD" id="cd03784">
    <property type="entry name" value="GT1_Gtf-like"/>
    <property type="match status" value="1"/>
</dbReference>
<protein>
    <recommendedName>
        <fullName evidence="5">Glycosyltransferase</fullName>
        <ecNumber evidence="5">2.4.1.-</ecNumber>
    </recommendedName>
</protein>
<dbReference type="InterPro" id="IPR035595">
    <property type="entry name" value="UDP_glycos_trans_CS"/>
</dbReference>
<evidence type="ECO:0000313" key="7">
    <source>
        <dbReference type="Proteomes" id="UP000825729"/>
    </source>
</evidence>
<dbReference type="Gene3D" id="3.40.50.2000">
    <property type="entry name" value="Glycogen Phosphorylase B"/>
    <property type="match status" value="2"/>
</dbReference>
<gene>
    <name evidence="6" type="ORF">H6P81_017420</name>
</gene>
<dbReference type="PROSITE" id="PS00375">
    <property type="entry name" value="UDPGT"/>
    <property type="match status" value="1"/>
</dbReference>
<comment type="similarity">
    <text evidence="1 4">Belongs to the UDP-glycosyltransferase family.</text>
</comment>
<dbReference type="EC" id="2.4.1.-" evidence="5"/>
<dbReference type="InterPro" id="IPR050481">
    <property type="entry name" value="UDP-glycosyltransf_plant"/>
</dbReference>
<dbReference type="FunFam" id="3.40.50.2000:FF:000020">
    <property type="entry name" value="Glycosyltransferase"/>
    <property type="match status" value="1"/>
</dbReference>
<dbReference type="Proteomes" id="UP000825729">
    <property type="component" value="Unassembled WGS sequence"/>
</dbReference>
<reference evidence="6 7" key="1">
    <citation type="submission" date="2021-07" db="EMBL/GenBank/DDBJ databases">
        <title>The Aristolochia fimbriata genome: insights into angiosperm evolution, floral development and chemical biosynthesis.</title>
        <authorList>
            <person name="Jiao Y."/>
        </authorList>
    </citation>
    <scope>NUCLEOTIDE SEQUENCE [LARGE SCALE GENOMIC DNA]</scope>
    <source>
        <strain evidence="6">IBCAS-2021</strain>
        <tissue evidence="6">Leaf</tissue>
    </source>
</reference>
<evidence type="ECO:0000256" key="1">
    <source>
        <dbReference type="ARBA" id="ARBA00009995"/>
    </source>
</evidence>
<evidence type="ECO:0000256" key="5">
    <source>
        <dbReference type="RuleBase" id="RU362057"/>
    </source>
</evidence>
<dbReference type="InterPro" id="IPR002213">
    <property type="entry name" value="UDP_glucos_trans"/>
</dbReference>
<evidence type="ECO:0000256" key="2">
    <source>
        <dbReference type="ARBA" id="ARBA00022676"/>
    </source>
</evidence>